<organism evidence="1 2">
    <name type="scientific">Haematococcus lacustris</name>
    <name type="common">Green alga</name>
    <name type="synonym">Haematococcus pluvialis</name>
    <dbReference type="NCBI Taxonomy" id="44745"/>
    <lineage>
        <taxon>Eukaryota</taxon>
        <taxon>Viridiplantae</taxon>
        <taxon>Chlorophyta</taxon>
        <taxon>core chlorophytes</taxon>
        <taxon>Chlorophyceae</taxon>
        <taxon>CS clade</taxon>
        <taxon>Chlamydomonadales</taxon>
        <taxon>Haematococcaceae</taxon>
        <taxon>Haematococcus</taxon>
    </lineage>
</organism>
<keyword evidence="2" id="KW-1185">Reference proteome</keyword>
<proteinExistence type="predicted"/>
<dbReference type="AlphaFoldDB" id="A0A699YEZ5"/>
<reference evidence="1 2" key="1">
    <citation type="submission" date="2020-02" db="EMBL/GenBank/DDBJ databases">
        <title>Draft genome sequence of Haematococcus lacustris strain NIES-144.</title>
        <authorList>
            <person name="Morimoto D."/>
            <person name="Nakagawa S."/>
            <person name="Yoshida T."/>
            <person name="Sawayama S."/>
        </authorList>
    </citation>
    <scope>NUCLEOTIDE SEQUENCE [LARGE SCALE GENOMIC DNA]</scope>
    <source>
        <strain evidence="1 2">NIES-144</strain>
    </source>
</reference>
<gene>
    <name evidence="1" type="ORF">HaLaN_03610</name>
</gene>
<evidence type="ECO:0000313" key="1">
    <source>
        <dbReference type="EMBL" id="GFH08623.1"/>
    </source>
</evidence>
<sequence>MINLGELDSDWYEGITQKLKNQSIRQLPKLPDAGWALGSRLLQEQAAAVAGNGAAA</sequence>
<protein>
    <submittedName>
        <fullName evidence="1">Uncharacterized protein</fullName>
    </submittedName>
</protein>
<evidence type="ECO:0000313" key="2">
    <source>
        <dbReference type="Proteomes" id="UP000485058"/>
    </source>
</evidence>
<comment type="caution">
    <text evidence="1">The sequence shown here is derived from an EMBL/GenBank/DDBJ whole genome shotgun (WGS) entry which is preliminary data.</text>
</comment>
<dbReference type="EMBL" id="BLLF01000173">
    <property type="protein sequence ID" value="GFH08623.1"/>
    <property type="molecule type" value="Genomic_DNA"/>
</dbReference>
<accession>A0A699YEZ5</accession>
<dbReference type="Proteomes" id="UP000485058">
    <property type="component" value="Unassembled WGS sequence"/>
</dbReference>
<name>A0A699YEZ5_HAELA</name>
<feature type="non-terminal residue" evidence="1">
    <location>
        <position position="1"/>
    </location>
</feature>